<dbReference type="GO" id="GO:0031966">
    <property type="term" value="C:mitochondrial membrane"/>
    <property type="evidence" value="ECO:0007669"/>
    <property type="project" value="UniProtKB-SubCell"/>
</dbReference>
<dbReference type="NCBIfam" id="NF005164">
    <property type="entry name" value="PRK06638.1-4"/>
    <property type="match status" value="1"/>
</dbReference>
<gene>
    <name evidence="2" type="primary">nad6</name>
    <name evidence="2" type="ORF">Cjap.mt.20</name>
</gene>
<dbReference type="Pfam" id="PF00499">
    <property type="entry name" value="Oxidored_q3"/>
    <property type="match status" value="1"/>
</dbReference>
<comment type="subcellular location">
    <subcellularLocation>
        <location evidence="1">Mitochondrion membrane</location>
        <topology evidence="1">Multi-pass membrane protein</topology>
    </subcellularLocation>
</comment>
<keyword evidence="1" id="KW-1278">Translocase</keyword>
<accession>A0A0E3DBR3</accession>
<keyword evidence="1" id="KW-0812">Transmembrane</keyword>
<dbReference type="InterPro" id="IPR042106">
    <property type="entry name" value="Nuo/plastoQ_OxRdtase_6_NuoJ"/>
</dbReference>
<protein>
    <recommendedName>
        <fullName evidence="1">NADH-ubiquinone oxidoreductase chain 6</fullName>
        <ecNumber evidence="1">7.1.1.2</ecNumber>
    </recommendedName>
</protein>
<evidence type="ECO:0000256" key="1">
    <source>
        <dbReference type="RuleBase" id="RU004430"/>
    </source>
</evidence>
<feature type="transmembrane region" description="Helical" evidence="1">
    <location>
        <begin position="56"/>
        <end position="78"/>
    </location>
</feature>
<sequence length="203" mass="23070">MLNLDFFLLLLFSFSGLSSAFLVIMLRNAVHCVLFLVLTFFNFACLLLLLGAEFFAFLLIIVYVGAIAVLFLFVIMMLNIKLNVAFSNFSVVFPLVLISFGILFNQVYATLNSSDLLRFCAYNLEWVYWLNEMQLETNIVVIGKVLYSYYSLLFLTSGFILLVAMIGAIVLTMHYKASAKAQVIELQLIRSSKDAIKFSKLRK</sequence>
<keyword evidence="1" id="KW-0813">Transport</keyword>
<comment type="catalytic activity">
    <reaction evidence="1">
        <text>a ubiquinone + NADH + 5 H(+)(in) = a ubiquinol + NAD(+) + 4 H(+)(out)</text>
        <dbReference type="Rhea" id="RHEA:29091"/>
        <dbReference type="Rhea" id="RHEA-COMP:9565"/>
        <dbReference type="Rhea" id="RHEA-COMP:9566"/>
        <dbReference type="ChEBI" id="CHEBI:15378"/>
        <dbReference type="ChEBI" id="CHEBI:16389"/>
        <dbReference type="ChEBI" id="CHEBI:17976"/>
        <dbReference type="ChEBI" id="CHEBI:57540"/>
        <dbReference type="ChEBI" id="CHEBI:57945"/>
        <dbReference type="EC" id="7.1.1.2"/>
    </reaction>
</comment>
<comment type="function">
    <text evidence="1">Core subunit of the mitochondrial membrane respiratory chain NADH dehydrogenase (Complex I) which catalyzes electron transfer from NADH through the respiratory chain, using ubiquinone as an electron acceptor. Essential for the catalytic activity and assembly of complex I.</text>
</comment>
<proteinExistence type="inferred from homology"/>
<keyword evidence="1 2" id="KW-0496">Mitochondrion</keyword>
<reference evidence="2" key="1">
    <citation type="submission" date="2014-02" db="EMBL/GenBank/DDBJ databases">
        <title>Complete mitochondrion genomes reveal florideophycean red algal diversity.</title>
        <authorList>
            <person name="Yang E.C."/>
            <person name="Yoon H.S."/>
        </authorList>
    </citation>
    <scope>NUCLEOTIDE SEQUENCE</scope>
</reference>
<evidence type="ECO:0000313" key="2">
    <source>
        <dbReference type="EMBL" id="AHX02432.1"/>
    </source>
</evidence>
<dbReference type="EMBL" id="KJ398159">
    <property type="protein sequence ID" value="AHX02432.1"/>
    <property type="molecule type" value="Genomic_DNA"/>
</dbReference>
<dbReference type="EC" id="7.1.1.2" evidence="1"/>
<feature type="transmembrane region" description="Helical" evidence="1">
    <location>
        <begin position="147"/>
        <end position="171"/>
    </location>
</feature>
<dbReference type="Gene3D" id="1.20.120.1200">
    <property type="entry name" value="NADH-ubiquinone/plastoquinone oxidoreductase chain 6, subunit NuoJ"/>
    <property type="match status" value="1"/>
</dbReference>
<keyword evidence="1" id="KW-0472">Membrane</keyword>
<keyword evidence="1" id="KW-0830">Ubiquinone</keyword>
<dbReference type="InterPro" id="IPR001457">
    <property type="entry name" value="NADH_UbQ/plastoQ_OxRdtase_su6"/>
</dbReference>
<dbReference type="PANTHER" id="PTHR33269:SF17">
    <property type="entry name" value="NADH-UBIQUINONE OXIDOREDUCTASE CHAIN 6"/>
    <property type="match status" value="1"/>
</dbReference>
<dbReference type="PANTHER" id="PTHR33269">
    <property type="entry name" value="NADH-UBIQUINONE OXIDOREDUCTASE CHAIN 6"/>
    <property type="match status" value="1"/>
</dbReference>
<keyword evidence="1" id="KW-0679">Respiratory chain</keyword>
<keyword evidence="1" id="KW-1133">Transmembrane helix</keyword>
<feature type="transmembrane region" description="Helical" evidence="1">
    <location>
        <begin position="6"/>
        <end position="26"/>
    </location>
</feature>
<dbReference type="GO" id="GO:0008137">
    <property type="term" value="F:NADH dehydrogenase (ubiquinone) activity"/>
    <property type="evidence" value="ECO:0007669"/>
    <property type="project" value="UniProtKB-UniRule"/>
</dbReference>
<keyword evidence="1" id="KW-0520">NAD</keyword>
<comment type="similarity">
    <text evidence="1">Belongs to the complex I subunit 6 family.</text>
</comment>
<dbReference type="AlphaFoldDB" id="A0A0E3DBR3"/>
<feature type="transmembrane region" description="Helical" evidence="1">
    <location>
        <begin position="33"/>
        <end position="50"/>
    </location>
</feature>
<feature type="transmembrane region" description="Helical" evidence="1">
    <location>
        <begin position="85"/>
        <end position="108"/>
    </location>
</feature>
<geneLocation type="mitochondrion" evidence="2"/>
<keyword evidence="1" id="KW-0249">Electron transport</keyword>
<name>A0A0E3DBR3_CERJP</name>
<organism evidence="2">
    <name type="scientific">Ceramothamnion japonicum</name>
    <name type="common">Red alga</name>
    <name type="synonym">Ceramium japonicum</name>
    <dbReference type="NCBI Taxonomy" id="218448"/>
    <lineage>
        <taxon>Eukaryota</taxon>
        <taxon>Rhodophyta</taxon>
        <taxon>Florideophyceae</taxon>
        <taxon>Rhodymeniophycidae</taxon>
        <taxon>Ceramiales</taxon>
        <taxon>Ceramiaceae</taxon>
        <taxon>Ceramothamnion</taxon>
    </lineage>
</organism>